<dbReference type="AlphaFoldDB" id="A0A834T3V8"/>
<sequence>MQIHVGTAGHAITGCERKVENTEIRISNERPLYSTPPKRILL</sequence>
<accession>A0A834T3V8</accession>
<organism evidence="1 2">
    <name type="scientific">Senna tora</name>
    <dbReference type="NCBI Taxonomy" id="362788"/>
    <lineage>
        <taxon>Eukaryota</taxon>
        <taxon>Viridiplantae</taxon>
        <taxon>Streptophyta</taxon>
        <taxon>Embryophyta</taxon>
        <taxon>Tracheophyta</taxon>
        <taxon>Spermatophyta</taxon>
        <taxon>Magnoliopsida</taxon>
        <taxon>eudicotyledons</taxon>
        <taxon>Gunneridae</taxon>
        <taxon>Pentapetalae</taxon>
        <taxon>rosids</taxon>
        <taxon>fabids</taxon>
        <taxon>Fabales</taxon>
        <taxon>Fabaceae</taxon>
        <taxon>Caesalpinioideae</taxon>
        <taxon>Cassia clade</taxon>
        <taxon>Senna</taxon>
    </lineage>
</organism>
<reference evidence="1" key="1">
    <citation type="submission" date="2020-09" db="EMBL/GenBank/DDBJ databases">
        <title>Genome-Enabled Discovery of Anthraquinone Biosynthesis in Senna tora.</title>
        <authorList>
            <person name="Kang S.-H."/>
            <person name="Pandey R.P."/>
            <person name="Lee C.-M."/>
            <person name="Sim J.-S."/>
            <person name="Jeong J.-T."/>
            <person name="Choi B.-S."/>
            <person name="Jung M."/>
            <person name="Ginzburg D."/>
            <person name="Zhao K."/>
            <person name="Won S.Y."/>
            <person name="Oh T.-J."/>
            <person name="Yu Y."/>
            <person name="Kim N.-H."/>
            <person name="Lee O.R."/>
            <person name="Lee T.-H."/>
            <person name="Bashyal P."/>
            <person name="Kim T.-S."/>
            <person name="Lee W.-H."/>
            <person name="Kawkins C."/>
            <person name="Kim C.-K."/>
            <person name="Kim J.S."/>
            <person name="Ahn B.O."/>
            <person name="Rhee S.Y."/>
            <person name="Sohng J.K."/>
        </authorList>
    </citation>
    <scope>NUCLEOTIDE SEQUENCE</scope>
    <source>
        <tissue evidence="1">Leaf</tissue>
    </source>
</reference>
<evidence type="ECO:0000313" key="1">
    <source>
        <dbReference type="EMBL" id="KAF7813766.1"/>
    </source>
</evidence>
<dbReference type="EMBL" id="JAAIUW010000010">
    <property type="protein sequence ID" value="KAF7813766.1"/>
    <property type="molecule type" value="Genomic_DNA"/>
</dbReference>
<protein>
    <submittedName>
        <fullName evidence="1">Uncharacterized protein</fullName>
    </submittedName>
</protein>
<keyword evidence="2" id="KW-1185">Reference proteome</keyword>
<name>A0A834T3V8_9FABA</name>
<comment type="caution">
    <text evidence="1">The sequence shown here is derived from an EMBL/GenBank/DDBJ whole genome shotgun (WGS) entry which is preliminary data.</text>
</comment>
<evidence type="ECO:0000313" key="2">
    <source>
        <dbReference type="Proteomes" id="UP000634136"/>
    </source>
</evidence>
<gene>
    <name evidence="1" type="ORF">G2W53_034742</name>
</gene>
<dbReference type="Proteomes" id="UP000634136">
    <property type="component" value="Unassembled WGS sequence"/>
</dbReference>
<proteinExistence type="predicted"/>